<evidence type="ECO:0000313" key="3">
    <source>
        <dbReference type="EMBL" id="GAA5165671.1"/>
    </source>
</evidence>
<dbReference type="Pfam" id="PF04909">
    <property type="entry name" value="Amidohydro_2"/>
    <property type="match status" value="1"/>
</dbReference>
<accession>A0ABP9QQK1</accession>
<reference evidence="4" key="1">
    <citation type="journal article" date="2019" name="Int. J. Syst. Evol. Microbiol.">
        <title>The Global Catalogue of Microorganisms (GCM) 10K type strain sequencing project: providing services to taxonomists for standard genome sequencing and annotation.</title>
        <authorList>
            <consortium name="The Broad Institute Genomics Platform"/>
            <consortium name="The Broad Institute Genome Sequencing Center for Infectious Disease"/>
            <person name="Wu L."/>
            <person name="Ma J."/>
        </authorList>
    </citation>
    <scope>NUCLEOTIDE SEQUENCE [LARGE SCALE GENOMIC DNA]</scope>
    <source>
        <strain evidence="4">JCM 18054</strain>
    </source>
</reference>
<name>A0ABP9QQK1_9PSEU</name>
<comment type="caution">
    <text evidence="3">The sequence shown here is derived from an EMBL/GenBank/DDBJ whole genome shotgun (WGS) entry which is preliminary data.</text>
</comment>
<feature type="domain" description="Amidohydrolase-related" evidence="2">
    <location>
        <begin position="43"/>
        <end position="320"/>
    </location>
</feature>
<sequence length="320" mass="35945">MKRIALEEHFVTEELYDRYSRGSKFVIDPSHVEYVLGRTLDIGEQRLRDMDENGITTQVLSLRQPGIQAEPDAATAVKAAQATNDYLAGRVAAHPGRFAGFAVLPLQDPAAAADELERAVRELGLRGAMINGHSCGRYLDHKDFWPVYERAQALGVPLYLHPVRPQQADELRIFEGHPELLGPSWGFAFEAGTHALRLLFSGVFDAFPRFNLILGHMGENIPYMAWRLNRSFKRASFGTTLRKEPLDYLRENFYITTSGHFSDPALLCAVETVGIDRVLFAVDYPFELNSEGVEFIDNAPISDEDRAKICHRNAEALLKL</sequence>
<dbReference type="PANTHER" id="PTHR21240:SF30">
    <property type="entry name" value="AMIDOHYDROLASE-RELATED DOMAIN-CONTAINING PROTEIN-RELATED"/>
    <property type="match status" value="1"/>
</dbReference>
<evidence type="ECO:0000256" key="1">
    <source>
        <dbReference type="ARBA" id="ARBA00023239"/>
    </source>
</evidence>
<dbReference type="SUPFAM" id="SSF51556">
    <property type="entry name" value="Metallo-dependent hydrolases"/>
    <property type="match status" value="1"/>
</dbReference>
<dbReference type="Gene3D" id="3.20.20.140">
    <property type="entry name" value="Metal-dependent hydrolases"/>
    <property type="match status" value="1"/>
</dbReference>
<evidence type="ECO:0000259" key="2">
    <source>
        <dbReference type="Pfam" id="PF04909"/>
    </source>
</evidence>
<dbReference type="InterPro" id="IPR032466">
    <property type="entry name" value="Metal_Hydrolase"/>
</dbReference>
<evidence type="ECO:0000313" key="4">
    <source>
        <dbReference type="Proteomes" id="UP001500192"/>
    </source>
</evidence>
<keyword evidence="4" id="KW-1185">Reference proteome</keyword>
<gene>
    <name evidence="3" type="ORF">GCM10023214_37090</name>
</gene>
<keyword evidence="1" id="KW-0456">Lyase</keyword>
<dbReference type="InterPro" id="IPR032465">
    <property type="entry name" value="ACMSD"/>
</dbReference>
<dbReference type="EMBL" id="BAABIB010000075">
    <property type="protein sequence ID" value="GAA5165671.1"/>
    <property type="molecule type" value="Genomic_DNA"/>
</dbReference>
<dbReference type="Proteomes" id="UP001500192">
    <property type="component" value="Unassembled WGS sequence"/>
</dbReference>
<dbReference type="PANTHER" id="PTHR21240">
    <property type="entry name" value="2-AMINO-3-CARBOXYLMUCONATE-6-SEMIALDEHYDE DECARBOXYLASE"/>
    <property type="match status" value="1"/>
</dbReference>
<dbReference type="InterPro" id="IPR006680">
    <property type="entry name" value="Amidohydro-rel"/>
</dbReference>
<protein>
    <submittedName>
        <fullName evidence="3">Amidohydrolase family protein</fullName>
    </submittedName>
</protein>
<dbReference type="RefSeq" id="WP_346054328.1">
    <property type="nucleotide sequence ID" value="NZ_BAABIB010000075.1"/>
</dbReference>
<organism evidence="3 4">
    <name type="scientific">Amycolatopsis dongchuanensis</name>
    <dbReference type="NCBI Taxonomy" id="1070866"/>
    <lineage>
        <taxon>Bacteria</taxon>
        <taxon>Bacillati</taxon>
        <taxon>Actinomycetota</taxon>
        <taxon>Actinomycetes</taxon>
        <taxon>Pseudonocardiales</taxon>
        <taxon>Pseudonocardiaceae</taxon>
        <taxon>Amycolatopsis</taxon>
    </lineage>
</organism>
<proteinExistence type="predicted"/>